<organism evidence="12 13">
    <name type="scientific">Stegodyphus mimosarum</name>
    <name type="common">African social velvet spider</name>
    <dbReference type="NCBI Taxonomy" id="407821"/>
    <lineage>
        <taxon>Eukaryota</taxon>
        <taxon>Metazoa</taxon>
        <taxon>Ecdysozoa</taxon>
        <taxon>Arthropoda</taxon>
        <taxon>Chelicerata</taxon>
        <taxon>Arachnida</taxon>
        <taxon>Araneae</taxon>
        <taxon>Araneomorphae</taxon>
        <taxon>Entelegynae</taxon>
        <taxon>Eresoidea</taxon>
        <taxon>Eresidae</taxon>
        <taxon>Stegodyphus</taxon>
    </lineage>
</organism>
<proteinExistence type="inferred from homology"/>
<evidence type="ECO:0000313" key="13">
    <source>
        <dbReference type="Proteomes" id="UP000054359"/>
    </source>
</evidence>
<evidence type="ECO:0000256" key="9">
    <source>
        <dbReference type="ARBA" id="ARBA00024017"/>
    </source>
</evidence>
<name>A0A087SW90_STEMI</name>
<dbReference type="OMA" id="FAVHWNL"/>
<feature type="repeat" description="WD" evidence="11">
    <location>
        <begin position="104"/>
        <end position="138"/>
    </location>
</feature>
<evidence type="ECO:0000256" key="3">
    <source>
        <dbReference type="ARBA" id="ARBA00022448"/>
    </source>
</evidence>
<dbReference type="InterPro" id="IPR020472">
    <property type="entry name" value="WD40_PAC1"/>
</dbReference>
<evidence type="ECO:0000256" key="5">
    <source>
        <dbReference type="ARBA" id="ARBA00022574"/>
    </source>
</evidence>
<dbReference type="PROSITE" id="PS50294">
    <property type="entry name" value="WD_REPEATS_REGION"/>
    <property type="match status" value="2"/>
</dbReference>
<evidence type="ECO:0000313" key="12">
    <source>
        <dbReference type="EMBL" id="KFM57129.1"/>
    </source>
</evidence>
<evidence type="ECO:0000256" key="8">
    <source>
        <dbReference type="ARBA" id="ARBA00023140"/>
    </source>
</evidence>
<evidence type="ECO:0000256" key="11">
    <source>
        <dbReference type="PROSITE-ProRule" id="PRU00221"/>
    </source>
</evidence>
<dbReference type="InterPro" id="IPR001680">
    <property type="entry name" value="WD40_rpt"/>
</dbReference>
<accession>A0A087SW90</accession>
<feature type="repeat" description="WD" evidence="11">
    <location>
        <begin position="235"/>
        <end position="268"/>
    </location>
</feature>
<keyword evidence="8" id="KW-0576">Peroxisome</keyword>
<reference evidence="12 13" key="1">
    <citation type="submission" date="2013-11" db="EMBL/GenBank/DDBJ databases">
        <title>Genome sequencing of Stegodyphus mimosarum.</title>
        <authorList>
            <person name="Bechsgaard J."/>
        </authorList>
    </citation>
    <scope>NUCLEOTIDE SEQUENCE [LARGE SCALE GENOMIC DNA]</scope>
</reference>
<protein>
    <recommendedName>
        <fullName evidence="10">Peroxin-7</fullName>
    </recommendedName>
</protein>
<comment type="subcellular location">
    <subcellularLocation>
        <location evidence="2">Cytoplasm</location>
        <location evidence="2">Cytosol</location>
    </subcellularLocation>
    <subcellularLocation>
        <location evidence="1">Peroxisome matrix</location>
    </subcellularLocation>
</comment>
<keyword evidence="7" id="KW-0653">Protein transport</keyword>
<evidence type="ECO:0000256" key="2">
    <source>
        <dbReference type="ARBA" id="ARBA00004514"/>
    </source>
</evidence>
<dbReference type="Proteomes" id="UP000054359">
    <property type="component" value="Unassembled WGS sequence"/>
</dbReference>
<dbReference type="GO" id="GO:0005053">
    <property type="term" value="F:peroxisome matrix targeting signal-2 binding"/>
    <property type="evidence" value="ECO:0007669"/>
    <property type="project" value="InterPro"/>
</dbReference>
<evidence type="ECO:0000256" key="6">
    <source>
        <dbReference type="ARBA" id="ARBA00022737"/>
    </source>
</evidence>
<dbReference type="PROSITE" id="PS50082">
    <property type="entry name" value="WD_REPEATS_2"/>
    <property type="match status" value="3"/>
</dbReference>
<dbReference type="AlphaFoldDB" id="A0A087SW90"/>
<dbReference type="InterPro" id="IPR036322">
    <property type="entry name" value="WD40_repeat_dom_sf"/>
</dbReference>
<dbReference type="GO" id="GO:0005829">
    <property type="term" value="C:cytosol"/>
    <property type="evidence" value="ECO:0007669"/>
    <property type="project" value="UniProtKB-SubCell"/>
</dbReference>
<dbReference type="GO" id="GO:0016558">
    <property type="term" value="P:protein import into peroxisome matrix"/>
    <property type="evidence" value="ECO:0007669"/>
    <property type="project" value="InterPro"/>
</dbReference>
<dbReference type="STRING" id="407821.A0A087SW90"/>
<dbReference type="InterPro" id="IPR015943">
    <property type="entry name" value="WD40/YVTN_repeat-like_dom_sf"/>
</dbReference>
<evidence type="ECO:0000256" key="10">
    <source>
        <dbReference type="ARBA" id="ARBA00032565"/>
    </source>
</evidence>
<evidence type="ECO:0000256" key="7">
    <source>
        <dbReference type="ARBA" id="ARBA00022927"/>
    </source>
</evidence>
<sequence length="315" mass="35944">MKNAITATFNTGEYHGYNVKYSPFRRNLLACASSQNYGIAGRGQLFVLDVESQDVRCVAIREWTDGLFDVTWSEVNPQLLVTSCGDGSIQLWDYVSSVEPVAFYKIHEKEVYSIDWNPKNNYPYILSASWDGTVKVWNPFAAKEVAAFVEHTDQVYEATWCPHCPEIFASVSADGTMRLWDMREPKRSNGIYPHGTEVLCCDWGKYDSDVIATGTNDGKIQGWDIRKMQGPLFMLVGHEYAIRQLKFSPFLRGSLASVSYDFTTRFWNWNIPHALQIHKEHKEFVYGIDFNPLKPGQACDCAWDSLLHIYSDSVP</sequence>
<dbReference type="SMART" id="SM00320">
    <property type="entry name" value="WD40"/>
    <property type="match status" value="6"/>
</dbReference>
<dbReference type="OrthoDB" id="6406434at2759"/>
<dbReference type="InterPro" id="IPR019775">
    <property type="entry name" value="WD40_repeat_CS"/>
</dbReference>
<comment type="similarity">
    <text evidence="9">Belongs to the WD repeat peroxin-7 family.</text>
</comment>
<keyword evidence="3" id="KW-0813">Transport</keyword>
<keyword evidence="4" id="KW-0963">Cytoplasm</keyword>
<dbReference type="PANTHER" id="PTHR46027:SF1">
    <property type="entry name" value="PEROXISOMAL TARGETING SIGNAL 2 RECEPTOR"/>
    <property type="match status" value="1"/>
</dbReference>
<feature type="non-terminal residue" evidence="12">
    <location>
        <position position="315"/>
    </location>
</feature>
<dbReference type="GO" id="GO:0005782">
    <property type="term" value="C:peroxisomal matrix"/>
    <property type="evidence" value="ECO:0007669"/>
    <property type="project" value="UniProtKB-SubCell"/>
</dbReference>
<dbReference type="EMBL" id="KK112237">
    <property type="protein sequence ID" value="KFM57129.1"/>
    <property type="molecule type" value="Genomic_DNA"/>
</dbReference>
<keyword evidence="6" id="KW-0677">Repeat</keyword>
<keyword evidence="12" id="KW-0675">Receptor</keyword>
<keyword evidence="13" id="KW-1185">Reference proteome</keyword>
<keyword evidence="5 11" id="KW-0853">WD repeat</keyword>
<dbReference type="SUPFAM" id="SSF50978">
    <property type="entry name" value="WD40 repeat-like"/>
    <property type="match status" value="1"/>
</dbReference>
<dbReference type="PANTHER" id="PTHR46027">
    <property type="entry name" value="PEROXISOMAL TARGETING SIGNAL 2 RECEPTOR"/>
    <property type="match status" value="1"/>
</dbReference>
<dbReference type="Gene3D" id="2.130.10.10">
    <property type="entry name" value="YVTN repeat-like/Quinoprotein amine dehydrogenase"/>
    <property type="match status" value="1"/>
</dbReference>
<evidence type="ECO:0000256" key="4">
    <source>
        <dbReference type="ARBA" id="ARBA00022490"/>
    </source>
</evidence>
<dbReference type="PROSITE" id="PS00678">
    <property type="entry name" value="WD_REPEATS_1"/>
    <property type="match status" value="1"/>
</dbReference>
<dbReference type="InterPro" id="IPR044536">
    <property type="entry name" value="PEX7"/>
</dbReference>
<feature type="repeat" description="WD" evidence="11">
    <location>
        <begin position="148"/>
        <end position="190"/>
    </location>
</feature>
<evidence type="ECO:0000256" key="1">
    <source>
        <dbReference type="ARBA" id="ARBA00004253"/>
    </source>
</evidence>
<dbReference type="Pfam" id="PF00400">
    <property type="entry name" value="WD40"/>
    <property type="match status" value="5"/>
</dbReference>
<dbReference type="PRINTS" id="PR00320">
    <property type="entry name" value="GPROTEINBRPT"/>
</dbReference>
<gene>
    <name evidence="12" type="ORF">X975_17330</name>
</gene>